<evidence type="ECO:0000313" key="2">
    <source>
        <dbReference type="EMBL" id="KAF3604686.1"/>
    </source>
</evidence>
<evidence type="ECO:0000313" key="3">
    <source>
        <dbReference type="Proteomes" id="UP000712600"/>
    </source>
</evidence>
<gene>
    <name evidence="2" type="ORF">F2Q69_00037609</name>
</gene>
<name>A0A8S9SSR6_BRACR</name>
<proteinExistence type="predicted"/>
<protein>
    <submittedName>
        <fullName evidence="2">Uncharacterized protein</fullName>
    </submittedName>
</protein>
<feature type="region of interest" description="Disordered" evidence="1">
    <location>
        <begin position="40"/>
        <end position="75"/>
    </location>
</feature>
<organism evidence="2 3">
    <name type="scientific">Brassica cretica</name>
    <name type="common">Mustard</name>
    <dbReference type="NCBI Taxonomy" id="69181"/>
    <lineage>
        <taxon>Eukaryota</taxon>
        <taxon>Viridiplantae</taxon>
        <taxon>Streptophyta</taxon>
        <taxon>Embryophyta</taxon>
        <taxon>Tracheophyta</taxon>
        <taxon>Spermatophyta</taxon>
        <taxon>Magnoliopsida</taxon>
        <taxon>eudicotyledons</taxon>
        <taxon>Gunneridae</taxon>
        <taxon>Pentapetalae</taxon>
        <taxon>rosids</taxon>
        <taxon>malvids</taxon>
        <taxon>Brassicales</taxon>
        <taxon>Brassicaceae</taxon>
        <taxon>Brassiceae</taxon>
        <taxon>Brassica</taxon>
    </lineage>
</organism>
<evidence type="ECO:0000256" key="1">
    <source>
        <dbReference type="SAM" id="MobiDB-lite"/>
    </source>
</evidence>
<accession>A0A8S9SSR6</accession>
<sequence length="75" mass="8070">MNMESVELHIIPVGVVLGNEECPPNMCVEKKNEGNRTARKLFPEDDSPEENCTCSTGLSYIDSQEPGGASQANAS</sequence>
<dbReference type="EMBL" id="QGKX02000004">
    <property type="protein sequence ID" value="KAF3604686.1"/>
    <property type="molecule type" value="Genomic_DNA"/>
</dbReference>
<reference evidence="2" key="1">
    <citation type="submission" date="2019-12" db="EMBL/GenBank/DDBJ databases">
        <title>Genome sequencing and annotation of Brassica cretica.</title>
        <authorList>
            <person name="Studholme D.J."/>
            <person name="Sarris P."/>
        </authorList>
    </citation>
    <scope>NUCLEOTIDE SEQUENCE</scope>
    <source>
        <strain evidence="2">PFS-109/04</strain>
        <tissue evidence="2">Leaf</tissue>
    </source>
</reference>
<dbReference type="AlphaFoldDB" id="A0A8S9SSR6"/>
<feature type="compositionally biased region" description="Polar residues" evidence="1">
    <location>
        <begin position="50"/>
        <end position="62"/>
    </location>
</feature>
<dbReference type="Proteomes" id="UP000712600">
    <property type="component" value="Unassembled WGS sequence"/>
</dbReference>
<comment type="caution">
    <text evidence="2">The sequence shown here is derived from an EMBL/GenBank/DDBJ whole genome shotgun (WGS) entry which is preliminary data.</text>
</comment>